<evidence type="ECO:0000256" key="10">
    <source>
        <dbReference type="ARBA" id="ARBA00022781"/>
    </source>
</evidence>
<dbReference type="Pfam" id="PF06449">
    <property type="entry name" value="YMF19_C"/>
    <property type="match status" value="1"/>
</dbReference>
<feature type="domain" description="ATP synthase YMF19-like N-terminal" evidence="21">
    <location>
        <begin position="2"/>
        <end position="79"/>
    </location>
</feature>
<accession>A0A6M8E1S3</accession>
<comment type="function">
    <text evidence="1">This is one of the chains of the nonenzymatic component (CF(0) subunit) of the mitochondrial ATPase complex.</text>
</comment>
<evidence type="ECO:0000256" key="19">
    <source>
        <dbReference type="ARBA" id="ARBA00048383"/>
    </source>
</evidence>
<evidence type="ECO:0000256" key="8">
    <source>
        <dbReference type="ARBA" id="ARBA00022692"/>
    </source>
</evidence>
<dbReference type="InterPro" id="IPR044975">
    <property type="entry name" value="YMF19-like"/>
</dbReference>
<evidence type="ECO:0000256" key="12">
    <source>
        <dbReference type="ARBA" id="ARBA00022967"/>
    </source>
</evidence>
<comment type="subcellular location">
    <subcellularLocation>
        <location evidence="2">Mitochondrion membrane</location>
        <topology evidence="2">Single-pass membrane protein</topology>
    </subcellularLocation>
</comment>
<evidence type="ECO:0000256" key="9">
    <source>
        <dbReference type="ARBA" id="ARBA00022741"/>
    </source>
</evidence>
<dbReference type="PANTHER" id="PTHR36816:SF1">
    <property type="entry name" value="ATP SYNTHASE PROTEIN YMF19"/>
    <property type="match status" value="1"/>
</dbReference>
<evidence type="ECO:0000259" key="21">
    <source>
        <dbReference type="Pfam" id="PF02326"/>
    </source>
</evidence>
<keyword evidence="10" id="KW-0375">Hydrogen ion transport</keyword>
<geneLocation type="mitochondrion" evidence="23"/>
<dbReference type="GO" id="GO:0006754">
    <property type="term" value="P:ATP biosynthetic process"/>
    <property type="evidence" value="ECO:0007669"/>
    <property type="project" value="UniProtKB-KW"/>
</dbReference>
<evidence type="ECO:0000259" key="22">
    <source>
        <dbReference type="Pfam" id="PF06449"/>
    </source>
</evidence>
<reference evidence="23" key="1">
    <citation type="submission" date="2020-03" db="EMBL/GenBank/DDBJ databases">
        <title>Punctuated rate equilibria and GC-biased gene conversion promote extreme mitochondrial inter- and intra-genomic synonymous divergence in subfamily Ajugoideae.</title>
        <authorList>
            <person name="Liu F."/>
            <person name="Fan W."/>
            <person name="Yang J.-B."/>
            <person name="Xiang C.-L."/>
            <person name="Mower J.P."/>
            <person name="Li D.-Z."/>
            <person name="Zhu A."/>
        </authorList>
    </citation>
    <scope>NUCLEOTIDE SEQUENCE</scope>
    <source>
        <strain evidence="23">Scaffold7</strain>
    </source>
</reference>
<gene>
    <name evidence="23" type="primary">atp8</name>
</gene>
<organism evidence="23">
    <name type="scientific">Caryopteris mongholica</name>
    <dbReference type="NCBI Taxonomy" id="201515"/>
    <lineage>
        <taxon>Eukaryota</taxon>
        <taxon>Viridiplantae</taxon>
        <taxon>Streptophyta</taxon>
        <taxon>Embryophyta</taxon>
        <taxon>Tracheophyta</taxon>
        <taxon>Spermatophyta</taxon>
        <taxon>Magnoliopsida</taxon>
        <taxon>eudicotyledons</taxon>
        <taxon>Gunneridae</taxon>
        <taxon>Pentapetalae</taxon>
        <taxon>asterids</taxon>
        <taxon>lamiids</taxon>
        <taxon>Lamiales</taxon>
        <taxon>Lamiaceae</taxon>
        <taxon>Ajugoideae</taxon>
        <taxon>Ajugeae</taxon>
        <taxon>Caryopteris</taxon>
    </lineage>
</organism>
<keyword evidence="13 20" id="KW-1133">Transmembrane helix</keyword>
<dbReference type="InterPro" id="IPR003319">
    <property type="entry name" value="YMF19-like_N"/>
</dbReference>
<comment type="similarity">
    <text evidence="3">Belongs to the ATPase protein YMF19 family.</text>
</comment>
<evidence type="ECO:0000256" key="15">
    <source>
        <dbReference type="ARBA" id="ARBA00023128"/>
    </source>
</evidence>
<dbReference type="GO" id="GO:0005524">
    <property type="term" value="F:ATP binding"/>
    <property type="evidence" value="ECO:0007669"/>
    <property type="project" value="UniProtKB-KW"/>
</dbReference>
<name>A0A6M8E1S3_9LAMI</name>
<keyword evidence="7" id="KW-0138">CF(0)</keyword>
<evidence type="ECO:0000256" key="1">
    <source>
        <dbReference type="ARBA" id="ARBA00003096"/>
    </source>
</evidence>
<comment type="subunit">
    <text evidence="4">F-type ATPases have 2 components, CF(1) - the catalytic core - and CF(0) - the membrane proton channel. CF(1) has five subunits: alpha(3), beta(3), gamma(1), delta(1), epsilon(1). CF(0) has three main subunits: a, b and c.</text>
</comment>
<evidence type="ECO:0000256" key="3">
    <source>
        <dbReference type="ARBA" id="ARBA00010946"/>
    </source>
</evidence>
<keyword evidence="15 23" id="KW-0496">Mitochondrion</keyword>
<evidence type="ECO:0000256" key="18">
    <source>
        <dbReference type="ARBA" id="ARBA00030649"/>
    </source>
</evidence>
<dbReference type="EMBL" id="MT277174">
    <property type="protein sequence ID" value="QKE23464.1"/>
    <property type="molecule type" value="Genomic_DNA"/>
</dbReference>
<evidence type="ECO:0000256" key="7">
    <source>
        <dbReference type="ARBA" id="ARBA00022547"/>
    </source>
</evidence>
<keyword evidence="8 20" id="KW-0812">Transmembrane</keyword>
<keyword evidence="12" id="KW-1278">Translocase</keyword>
<feature type="transmembrane region" description="Helical" evidence="20">
    <location>
        <begin position="7"/>
        <end position="27"/>
    </location>
</feature>
<keyword evidence="14" id="KW-0406">Ion transport</keyword>
<evidence type="ECO:0000256" key="17">
    <source>
        <dbReference type="ARBA" id="ARBA00023310"/>
    </source>
</evidence>
<dbReference type="InterPro" id="IPR009455">
    <property type="entry name" value="YMF19"/>
</dbReference>
<dbReference type="GO" id="GO:1902600">
    <property type="term" value="P:proton transmembrane transport"/>
    <property type="evidence" value="ECO:0007669"/>
    <property type="project" value="UniProtKB-KW"/>
</dbReference>
<evidence type="ECO:0000256" key="20">
    <source>
        <dbReference type="SAM" id="Phobius"/>
    </source>
</evidence>
<dbReference type="GO" id="GO:0045259">
    <property type="term" value="C:proton-transporting ATP synthase complex"/>
    <property type="evidence" value="ECO:0007669"/>
    <property type="project" value="UniProtKB-KW"/>
</dbReference>
<keyword evidence="9" id="KW-0547">Nucleotide-binding</keyword>
<dbReference type="Pfam" id="PF02326">
    <property type="entry name" value="YMF19"/>
    <property type="match status" value="1"/>
</dbReference>
<evidence type="ECO:0000313" key="23">
    <source>
        <dbReference type="EMBL" id="QKE23464.1"/>
    </source>
</evidence>
<dbReference type="AlphaFoldDB" id="A0A6M8E1S3"/>
<dbReference type="GO" id="GO:0031966">
    <property type="term" value="C:mitochondrial membrane"/>
    <property type="evidence" value="ECO:0007669"/>
    <property type="project" value="UniProtKB-SubCell"/>
</dbReference>
<protein>
    <recommendedName>
        <fullName evidence="5">H(+)-transporting two-sector ATPase</fullName>
        <ecNumber evidence="5">7.1.2.2</ecNumber>
    </recommendedName>
    <alternativeName>
        <fullName evidence="18">Mitochondrial protein YMF19</fullName>
    </alternativeName>
</protein>
<evidence type="ECO:0000256" key="11">
    <source>
        <dbReference type="ARBA" id="ARBA00022840"/>
    </source>
</evidence>
<evidence type="ECO:0000256" key="14">
    <source>
        <dbReference type="ARBA" id="ARBA00023065"/>
    </source>
</evidence>
<sequence>MPQLDKFTYFTQFFWLCLFFLTFYIAICNDGDGLLGIGRILKLRNQLGSRREANVRSKDSKAEEEILTKGLSTGVSYMHTSLLEVSRWCNSTVGSLGRGKKISTLSSFGELSAARGMERRILDWISKSSTNFGKGCKDSTLIHVLHGQGNIGSRKSTRS</sequence>
<evidence type="ECO:0000256" key="6">
    <source>
        <dbReference type="ARBA" id="ARBA00022448"/>
    </source>
</evidence>
<evidence type="ECO:0000256" key="2">
    <source>
        <dbReference type="ARBA" id="ARBA00004304"/>
    </source>
</evidence>
<comment type="catalytic activity">
    <reaction evidence="19">
        <text>ATP + H2O + 4 H(+)(in) = ADP + phosphate + 5 H(+)(out)</text>
        <dbReference type="Rhea" id="RHEA:57720"/>
        <dbReference type="ChEBI" id="CHEBI:15377"/>
        <dbReference type="ChEBI" id="CHEBI:15378"/>
        <dbReference type="ChEBI" id="CHEBI:30616"/>
        <dbReference type="ChEBI" id="CHEBI:43474"/>
        <dbReference type="ChEBI" id="CHEBI:456216"/>
        <dbReference type="EC" id="7.1.2.2"/>
    </reaction>
</comment>
<proteinExistence type="inferred from homology"/>
<keyword evidence="17" id="KW-0066">ATP synthesis</keyword>
<evidence type="ECO:0000256" key="13">
    <source>
        <dbReference type="ARBA" id="ARBA00022989"/>
    </source>
</evidence>
<dbReference type="PANTHER" id="PTHR36816">
    <property type="entry name" value="ATP SYNTHASE PROTEIN YMF19"/>
    <property type="match status" value="1"/>
</dbReference>
<evidence type="ECO:0000256" key="4">
    <source>
        <dbReference type="ARBA" id="ARBA00011648"/>
    </source>
</evidence>
<dbReference type="EC" id="7.1.2.2" evidence="5"/>
<keyword evidence="16 20" id="KW-0472">Membrane</keyword>
<evidence type="ECO:0000256" key="5">
    <source>
        <dbReference type="ARBA" id="ARBA00012473"/>
    </source>
</evidence>
<evidence type="ECO:0000256" key="16">
    <source>
        <dbReference type="ARBA" id="ARBA00023136"/>
    </source>
</evidence>
<feature type="domain" description="ATP synthase YMF19 uncharacterised C-terminal" evidence="22">
    <location>
        <begin position="95"/>
        <end position="131"/>
    </location>
</feature>
<keyword evidence="11" id="KW-0067">ATP-binding</keyword>
<keyword evidence="6" id="KW-0813">Transport</keyword>